<sequence>MKMTRKRAAPRHAPLTPKRLAQLLAVALPALSAPAAHAQISVGGSDNPHAPGISFKNKNIIVEIVKPNEAGVSHNQFLNYNVGSKGLILNNGSTASDTQLAGQIGGNARLGGQSAKVILNEVIGGERSKLMGPTEIAGQSAQLIIANPNGITADGASFINASQVKLVAGTPVFDANGNANAFDTKGGIEIEGSGLDARGAVRTDLIARTLRVNAKLQARQLVATAIDGNVKIDGDKLTYALAQDTNRPEIAIDVSQLGSIHANAITLIGNGSSVGVNVAGRIEAIAGDPVVPKTRGVVSGGGIVLTGSTGTVKDAGADGDVRLVGDANIDGTLTGRALTMLGETKIGKRGIVTASDTLLAVGSNSAGTTLTNAGFVRAGEVQVIGGVRNSGTLRGDRSISLVGSEFVNEAGGLVSSGGTVEVVGATPRNEGKIEEHAAFPDGGHPEGGSPGGGKPGDDNSGSGNPGGDNPEGGNPGGSNPGGGNPEGGNPGGGNPGGDNPEGGNPGGSNPGGSNPEGGNPGGGNPGGGNPGGGNPVGDNPGTDNPAPSVPGLVADTSDANSPGIDVKGGVPVVDISKPNGSGVSHNRFTEYNVGPEGLVLNNSTKTVDTELAGQIGGNARLGGKSARVILNEVTGSGKSLLKGATEIAGESAQLIIANPNGITANGARFINASQVKLVAGTPSLDANGNVNRFDAKGDIVVEGDGLDAREAGRLDLVARTLRIDAALRALKLAAIAGDGTVTYDGDNVAFKVAQSPNRPEVAIDVSKRGSIDAHDVTLTGDGSDVGVNVDGAIRSTLAAGTGLDGNVAIIGGSRIGGTVDGESIQLLGGAEVGRDGSVTARDALSVLGGLKNDGTVTAASVSVNGGTVNTGRLTAYGRFAINGGLRNDGTLTTAFASVNGGASNTGTLSVGGRLGINGGLTNDGTIEAETINVNGGTTNRKRLFARDALILSGKTTNTGHLVTDGTLSINGGLENDLEVRAKSVSVNGGATNTGTLTAIDRLAVNGGLTNDGTVEAESISVNGGMTNRGSLIADTRLAINGGLRNYAGVHAETISVNGGVFNAGTLRGDNRIGINGGLDNRAGARISSGGVVKVTGRVDNAGKIERYVKR</sequence>
<feature type="region of interest" description="Disordered" evidence="1">
    <location>
        <begin position="435"/>
        <end position="572"/>
    </location>
</feature>
<dbReference type="NCBIfam" id="TIGR01901">
    <property type="entry name" value="adhes_NPXG"/>
    <property type="match status" value="2"/>
</dbReference>
<dbReference type="Proteomes" id="UP000277921">
    <property type="component" value="Unassembled WGS sequence"/>
</dbReference>
<evidence type="ECO:0000313" key="5">
    <source>
        <dbReference type="Proteomes" id="UP000277921"/>
    </source>
</evidence>
<dbReference type="AlphaFoldDB" id="A0A3N8QCC7"/>
<feature type="chain" id="PRO_5018014762" evidence="2">
    <location>
        <begin position="39"/>
        <end position="1110"/>
    </location>
</feature>
<dbReference type="InterPro" id="IPR012334">
    <property type="entry name" value="Pectin_lyas_fold"/>
</dbReference>
<feature type="compositionally biased region" description="Gly residues" evidence="1">
    <location>
        <begin position="463"/>
        <end position="535"/>
    </location>
</feature>
<evidence type="ECO:0000313" key="4">
    <source>
        <dbReference type="EMBL" id="RQT21448.1"/>
    </source>
</evidence>
<reference evidence="4 5" key="1">
    <citation type="submission" date="2018-08" db="EMBL/GenBank/DDBJ databases">
        <title>Comparative analysis of Burkholderia isolates from Puerto Rico.</title>
        <authorList>
            <person name="Hall C."/>
            <person name="Sahl J."/>
            <person name="Wagner D."/>
        </authorList>
    </citation>
    <scope>NUCLEOTIDE SEQUENCE [LARGE SCALE GENOMIC DNA]</scope>
    <source>
        <strain evidence="4 5">Bp9025</strain>
    </source>
</reference>
<evidence type="ECO:0000256" key="2">
    <source>
        <dbReference type="SAM" id="SignalP"/>
    </source>
</evidence>
<proteinExistence type="predicted"/>
<dbReference type="SMART" id="SM00912">
    <property type="entry name" value="Haemagg_act"/>
    <property type="match status" value="2"/>
</dbReference>
<dbReference type="RefSeq" id="WP_124575802.1">
    <property type="nucleotide sequence ID" value="NZ_QTQV01000001.1"/>
</dbReference>
<evidence type="ECO:0000259" key="3">
    <source>
        <dbReference type="SMART" id="SM00912"/>
    </source>
</evidence>
<feature type="compositionally biased region" description="Gly residues" evidence="1">
    <location>
        <begin position="445"/>
        <end position="454"/>
    </location>
</feature>
<protein>
    <submittedName>
        <fullName evidence="4">Filamentous hemagglutinin N-terminal domain-containing protein</fullName>
    </submittedName>
</protein>
<accession>A0A3N8QCC7</accession>
<feature type="signal peptide" evidence="2">
    <location>
        <begin position="1"/>
        <end position="38"/>
    </location>
</feature>
<dbReference type="EMBL" id="QTQV01000001">
    <property type="protein sequence ID" value="RQT21448.1"/>
    <property type="molecule type" value="Genomic_DNA"/>
</dbReference>
<dbReference type="InterPro" id="IPR011050">
    <property type="entry name" value="Pectin_lyase_fold/virulence"/>
</dbReference>
<dbReference type="Pfam" id="PF05860">
    <property type="entry name" value="TPS"/>
    <property type="match status" value="2"/>
</dbReference>
<dbReference type="InterPro" id="IPR008638">
    <property type="entry name" value="FhaB/CdiA-like_TPS"/>
</dbReference>
<feature type="domain" description="Filamentous haemagglutinin FhaB/tRNA nuclease CdiA-like TPS" evidence="3">
    <location>
        <begin position="56"/>
        <end position="176"/>
    </location>
</feature>
<feature type="domain" description="Filamentous haemagglutinin FhaB/tRNA nuclease CdiA-like TPS" evidence="3">
    <location>
        <begin position="567"/>
        <end position="687"/>
    </location>
</feature>
<keyword evidence="2" id="KW-0732">Signal</keyword>
<evidence type="ECO:0000256" key="1">
    <source>
        <dbReference type="SAM" id="MobiDB-lite"/>
    </source>
</evidence>
<gene>
    <name evidence="4" type="ORF">DF051_00960</name>
</gene>
<organism evidence="4 5">
    <name type="scientific">Burkholderia contaminans</name>
    <dbReference type="NCBI Taxonomy" id="488447"/>
    <lineage>
        <taxon>Bacteria</taxon>
        <taxon>Pseudomonadati</taxon>
        <taxon>Pseudomonadota</taxon>
        <taxon>Betaproteobacteria</taxon>
        <taxon>Burkholderiales</taxon>
        <taxon>Burkholderiaceae</taxon>
        <taxon>Burkholderia</taxon>
        <taxon>Burkholderia cepacia complex</taxon>
    </lineage>
</organism>
<name>A0A3N8QCC7_9BURK</name>
<comment type="caution">
    <text evidence="4">The sequence shown here is derived from an EMBL/GenBank/DDBJ whole genome shotgun (WGS) entry which is preliminary data.</text>
</comment>
<dbReference type="Gene3D" id="2.160.20.10">
    <property type="entry name" value="Single-stranded right-handed beta-helix, Pectin lyase-like"/>
    <property type="match status" value="2"/>
</dbReference>
<dbReference type="SUPFAM" id="SSF51126">
    <property type="entry name" value="Pectin lyase-like"/>
    <property type="match status" value="2"/>
</dbReference>